<name>A0ACB6SD77_9PLEO</name>
<keyword evidence="2" id="KW-1185">Reference proteome</keyword>
<sequence>MLQRWHLFEVWGGVMVCVVCAYTKVRGGYQRSQMRTEDRADSGGRGALSWRRYGFSGEVLMSVLDPEDFMPGVRM</sequence>
<comment type="caution">
    <text evidence="1">The sequence shown here is derived from an EMBL/GenBank/DDBJ whole genome shotgun (WGS) entry which is preliminary data.</text>
</comment>
<organism evidence="1 2">
    <name type="scientific">Macroventuria anomochaeta</name>
    <dbReference type="NCBI Taxonomy" id="301207"/>
    <lineage>
        <taxon>Eukaryota</taxon>
        <taxon>Fungi</taxon>
        <taxon>Dikarya</taxon>
        <taxon>Ascomycota</taxon>
        <taxon>Pezizomycotina</taxon>
        <taxon>Dothideomycetes</taxon>
        <taxon>Pleosporomycetidae</taxon>
        <taxon>Pleosporales</taxon>
        <taxon>Pleosporineae</taxon>
        <taxon>Didymellaceae</taxon>
        <taxon>Macroventuria</taxon>
    </lineage>
</organism>
<protein>
    <submittedName>
        <fullName evidence="1">Uncharacterized protein</fullName>
    </submittedName>
</protein>
<dbReference type="Proteomes" id="UP000799754">
    <property type="component" value="Unassembled WGS sequence"/>
</dbReference>
<evidence type="ECO:0000313" key="1">
    <source>
        <dbReference type="EMBL" id="KAF2632271.1"/>
    </source>
</evidence>
<proteinExistence type="predicted"/>
<evidence type="ECO:0000313" key="2">
    <source>
        <dbReference type="Proteomes" id="UP000799754"/>
    </source>
</evidence>
<reference evidence="1" key="1">
    <citation type="journal article" date="2020" name="Stud. Mycol.">
        <title>101 Dothideomycetes genomes: a test case for predicting lifestyles and emergence of pathogens.</title>
        <authorList>
            <person name="Haridas S."/>
            <person name="Albert R."/>
            <person name="Binder M."/>
            <person name="Bloem J."/>
            <person name="Labutti K."/>
            <person name="Salamov A."/>
            <person name="Andreopoulos B."/>
            <person name="Baker S."/>
            <person name="Barry K."/>
            <person name="Bills G."/>
            <person name="Bluhm B."/>
            <person name="Cannon C."/>
            <person name="Castanera R."/>
            <person name="Culley D."/>
            <person name="Daum C."/>
            <person name="Ezra D."/>
            <person name="Gonzalez J."/>
            <person name="Henrissat B."/>
            <person name="Kuo A."/>
            <person name="Liang C."/>
            <person name="Lipzen A."/>
            <person name="Lutzoni F."/>
            <person name="Magnuson J."/>
            <person name="Mondo S."/>
            <person name="Nolan M."/>
            <person name="Ohm R."/>
            <person name="Pangilinan J."/>
            <person name="Park H.-J."/>
            <person name="Ramirez L."/>
            <person name="Alfaro M."/>
            <person name="Sun H."/>
            <person name="Tritt A."/>
            <person name="Yoshinaga Y."/>
            <person name="Zwiers L.-H."/>
            <person name="Turgeon B."/>
            <person name="Goodwin S."/>
            <person name="Spatafora J."/>
            <person name="Crous P."/>
            <person name="Grigoriev I."/>
        </authorList>
    </citation>
    <scope>NUCLEOTIDE SEQUENCE</scope>
    <source>
        <strain evidence="1">CBS 525.71</strain>
    </source>
</reference>
<accession>A0ACB6SD77</accession>
<dbReference type="EMBL" id="MU006703">
    <property type="protein sequence ID" value="KAF2632271.1"/>
    <property type="molecule type" value="Genomic_DNA"/>
</dbReference>
<gene>
    <name evidence="1" type="ORF">BU25DRAFT_146090</name>
</gene>